<sequence>MLKIKLVSRITIASTFLICQMLSSCITGIDTVHSIRVRNCTHDTLIIGGSLYNCIDSVDVFLEASNDTAFYGFTSIDESGHLNIHGNLILPDSIGRTTYSSLFNHNHTGYLFIIKLSNARKYTWVDICKHKLYDIKVVTADDELQNNNKIIEVYSSK</sequence>
<evidence type="ECO:0000313" key="1">
    <source>
        <dbReference type="EMBL" id="KGF27054.1"/>
    </source>
</evidence>
<accession>A0AAW3FF37</accession>
<comment type="caution">
    <text evidence="1">The sequence shown here is derived from an EMBL/GenBank/DDBJ whole genome shotgun (WGS) entry which is preliminary data.</text>
</comment>
<proteinExistence type="predicted"/>
<name>A0AAW3FF37_9BACT</name>
<dbReference type="AlphaFoldDB" id="A0AAW3FF37"/>
<dbReference type="Proteomes" id="UP000029533">
    <property type="component" value="Unassembled WGS sequence"/>
</dbReference>
<evidence type="ECO:0008006" key="3">
    <source>
        <dbReference type="Google" id="ProtNLM"/>
    </source>
</evidence>
<reference evidence="1 2" key="1">
    <citation type="submission" date="2014-07" db="EMBL/GenBank/DDBJ databases">
        <authorList>
            <person name="McCorrison J."/>
            <person name="Sanka R."/>
            <person name="Torralba M."/>
            <person name="Gillis M."/>
            <person name="Haft D.H."/>
            <person name="Methe B."/>
            <person name="Sutton G."/>
            <person name="Nelson K.E."/>
        </authorList>
    </citation>
    <scope>NUCLEOTIDE SEQUENCE [LARGE SCALE GENOMIC DNA]</scope>
    <source>
        <strain evidence="1 2">DNF00424</strain>
    </source>
</reference>
<evidence type="ECO:0000313" key="2">
    <source>
        <dbReference type="Proteomes" id="UP000029533"/>
    </source>
</evidence>
<dbReference type="EMBL" id="JRNJ01000057">
    <property type="protein sequence ID" value="KGF27054.1"/>
    <property type="molecule type" value="Genomic_DNA"/>
</dbReference>
<dbReference type="PROSITE" id="PS51257">
    <property type="entry name" value="PROKAR_LIPOPROTEIN"/>
    <property type="match status" value="1"/>
</dbReference>
<protein>
    <recommendedName>
        <fullName evidence="3">Lipoprotein</fullName>
    </recommendedName>
</protein>
<gene>
    <name evidence="1" type="ORF">HMPREF2132_06570</name>
</gene>
<organism evidence="1 2">
    <name type="scientific">Prevotella histicola JCM 15637 = DNF00424</name>
    <dbReference type="NCBI Taxonomy" id="1236504"/>
    <lineage>
        <taxon>Bacteria</taxon>
        <taxon>Pseudomonadati</taxon>
        <taxon>Bacteroidota</taxon>
        <taxon>Bacteroidia</taxon>
        <taxon>Bacteroidales</taxon>
        <taxon>Prevotellaceae</taxon>
        <taxon>Prevotella</taxon>
    </lineage>
</organism>